<proteinExistence type="inferred from homology"/>
<gene>
    <name evidence="3" type="ORF">SAMN02745191_1071</name>
</gene>
<protein>
    <submittedName>
        <fullName evidence="3">UDP-glucose 4-epimerase</fullName>
    </submittedName>
</protein>
<name>A0A1T4LW82_9FIRM</name>
<dbReference type="Pfam" id="PF01370">
    <property type="entry name" value="Epimerase"/>
    <property type="match status" value="1"/>
</dbReference>
<sequence>MKILFLGCGYLGYNLSEALKEDFETEVWGLESPYSSFSSIFKEINVFDLNLLSNQELKDVIIIDTVSLVANTAKSDNEEEFLDKLVKRYEALFELLKAKEIHSYYFVSSGGTVYGASDIPIKENHELLPKTLYAKSKVLLEECLIKSGLNYVIMRLSNPYGGYQVTDKKQGVIPVLIEKVLKNDQFELWGETNTVRDYIYIDDLSVMLEKLIQKDVKNEIINIGSNVGHSLQDVFNLVEKITVKKINLKKVEIDVPIIKSIILDTSKLQNLIEINCNISLQEGIEKEVQRIQEELK</sequence>
<evidence type="ECO:0000313" key="3">
    <source>
        <dbReference type="EMBL" id="SJZ58942.1"/>
    </source>
</evidence>
<reference evidence="4" key="1">
    <citation type="submission" date="2017-02" db="EMBL/GenBank/DDBJ databases">
        <authorList>
            <person name="Varghese N."/>
            <person name="Submissions S."/>
        </authorList>
    </citation>
    <scope>NUCLEOTIDE SEQUENCE [LARGE SCALE GENOMIC DNA]</scope>
    <source>
        <strain evidence="4">ATCC 25662</strain>
    </source>
</reference>
<dbReference type="AlphaFoldDB" id="A0A1T4LW82"/>
<dbReference type="OrthoDB" id="9801785at2"/>
<accession>A0A1T4LW82</accession>
<dbReference type="InterPro" id="IPR036291">
    <property type="entry name" value="NAD(P)-bd_dom_sf"/>
</dbReference>
<dbReference type="STRING" id="118967.SAMN02745191_1071"/>
<evidence type="ECO:0000313" key="4">
    <source>
        <dbReference type="Proteomes" id="UP000243297"/>
    </source>
</evidence>
<dbReference type="Gene3D" id="3.40.50.720">
    <property type="entry name" value="NAD(P)-binding Rossmann-like Domain"/>
    <property type="match status" value="1"/>
</dbReference>
<evidence type="ECO:0000256" key="1">
    <source>
        <dbReference type="ARBA" id="ARBA00007637"/>
    </source>
</evidence>
<evidence type="ECO:0000259" key="2">
    <source>
        <dbReference type="Pfam" id="PF01370"/>
    </source>
</evidence>
<dbReference type="PANTHER" id="PTHR43000">
    <property type="entry name" value="DTDP-D-GLUCOSE 4,6-DEHYDRATASE-RELATED"/>
    <property type="match status" value="1"/>
</dbReference>
<dbReference type="SUPFAM" id="SSF51735">
    <property type="entry name" value="NAD(P)-binding Rossmann-fold domains"/>
    <property type="match status" value="1"/>
</dbReference>
<organism evidence="3 4">
    <name type="scientific">Anaerorhabdus furcosa</name>
    <dbReference type="NCBI Taxonomy" id="118967"/>
    <lineage>
        <taxon>Bacteria</taxon>
        <taxon>Bacillati</taxon>
        <taxon>Bacillota</taxon>
        <taxon>Erysipelotrichia</taxon>
        <taxon>Erysipelotrichales</taxon>
        <taxon>Erysipelotrichaceae</taxon>
        <taxon>Anaerorhabdus</taxon>
    </lineage>
</organism>
<feature type="domain" description="NAD-dependent epimerase/dehydratase" evidence="2">
    <location>
        <begin position="9"/>
        <end position="224"/>
    </location>
</feature>
<comment type="similarity">
    <text evidence="1">Belongs to the NAD(P)-dependent epimerase/dehydratase family.</text>
</comment>
<dbReference type="InterPro" id="IPR001509">
    <property type="entry name" value="Epimerase_deHydtase"/>
</dbReference>
<dbReference type="RefSeq" id="WP_078711493.1">
    <property type="nucleotide sequence ID" value="NZ_FUWY01000002.1"/>
</dbReference>
<dbReference type="EMBL" id="FUWY01000002">
    <property type="protein sequence ID" value="SJZ58942.1"/>
    <property type="molecule type" value="Genomic_DNA"/>
</dbReference>
<dbReference type="Proteomes" id="UP000243297">
    <property type="component" value="Unassembled WGS sequence"/>
</dbReference>
<keyword evidence="4" id="KW-1185">Reference proteome</keyword>